<dbReference type="GO" id="GO:0022857">
    <property type="term" value="F:transmembrane transporter activity"/>
    <property type="evidence" value="ECO:0007669"/>
    <property type="project" value="InterPro"/>
</dbReference>
<feature type="transmembrane region" description="Helical" evidence="9">
    <location>
        <begin position="270"/>
        <end position="289"/>
    </location>
</feature>
<organism evidence="10 11">
    <name type="scientific">Desulfacinum infernum DSM 9756</name>
    <dbReference type="NCBI Taxonomy" id="1121391"/>
    <lineage>
        <taxon>Bacteria</taxon>
        <taxon>Pseudomonadati</taxon>
        <taxon>Thermodesulfobacteriota</taxon>
        <taxon>Syntrophobacteria</taxon>
        <taxon>Syntrophobacterales</taxon>
        <taxon>Syntrophobacteraceae</taxon>
        <taxon>Desulfacinum</taxon>
    </lineage>
</organism>
<dbReference type="CDD" id="cd06582">
    <property type="entry name" value="TM_PBP1_LivH_like"/>
    <property type="match status" value="1"/>
</dbReference>
<feature type="transmembrane region" description="Helical" evidence="9">
    <location>
        <begin position="97"/>
        <end position="115"/>
    </location>
</feature>
<evidence type="ECO:0000256" key="9">
    <source>
        <dbReference type="SAM" id="Phobius"/>
    </source>
</evidence>
<dbReference type="Proteomes" id="UP000184076">
    <property type="component" value="Unassembled WGS sequence"/>
</dbReference>
<dbReference type="PANTHER" id="PTHR11795">
    <property type="entry name" value="BRANCHED-CHAIN AMINO ACID TRANSPORT SYSTEM PERMEASE PROTEIN LIVH"/>
    <property type="match status" value="1"/>
</dbReference>
<feature type="transmembrane region" description="Helical" evidence="9">
    <location>
        <begin position="45"/>
        <end position="62"/>
    </location>
</feature>
<evidence type="ECO:0000313" key="10">
    <source>
        <dbReference type="EMBL" id="SHE33834.1"/>
    </source>
</evidence>
<sequence length="296" mass="30627">MDSMLLQQLPQFVVSGITNGSVYALIALGFCLVQNATGIVNFAQGDFVMLGGLVAVTLLKTWGLPMPLAFVSAMAFTALVGVALEGGPLRRARNREVLVLVMITVGASISLRGAGMLAWGKNVHTLPAMGGDTPFIVLSAAVLPQTLWVIGISLSVLVFLFLFYRHTLVGKAMRAVADNPYGAALVGISVRKLVALAFAMAGAVGALAGVLITPLTSMSYSTGLMLGLKGFAGAILGGYGSTLGAVVGGYLLGLLESLGAGFVSSAYKDAFAFLILLGILFVRPAGLFGSKRVRRL</sequence>
<keyword evidence="6 9" id="KW-1133">Transmembrane helix</keyword>
<feature type="transmembrane region" description="Helical" evidence="9">
    <location>
        <begin position="68"/>
        <end position="85"/>
    </location>
</feature>
<evidence type="ECO:0000256" key="6">
    <source>
        <dbReference type="ARBA" id="ARBA00022989"/>
    </source>
</evidence>
<feature type="transmembrane region" description="Helical" evidence="9">
    <location>
        <begin position="193"/>
        <end position="212"/>
    </location>
</feature>
<dbReference type="GO" id="GO:0006865">
    <property type="term" value="P:amino acid transport"/>
    <property type="evidence" value="ECO:0007669"/>
    <property type="project" value="UniProtKB-KW"/>
</dbReference>
<keyword evidence="7 9" id="KW-0472">Membrane</keyword>
<name>A0A1M4SNI1_9BACT</name>
<dbReference type="AlphaFoldDB" id="A0A1M4SNI1"/>
<evidence type="ECO:0000256" key="2">
    <source>
        <dbReference type="ARBA" id="ARBA00022448"/>
    </source>
</evidence>
<keyword evidence="5" id="KW-0029">Amino-acid transport</keyword>
<dbReference type="GO" id="GO:0005886">
    <property type="term" value="C:plasma membrane"/>
    <property type="evidence" value="ECO:0007669"/>
    <property type="project" value="UniProtKB-SubCell"/>
</dbReference>
<dbReference type="PANTHER" id="PTHR11795:SF450">
    <property type="entry name" value="ABC TRANSPORTER PERMEASE PROTEIN"/>
    <property type="match status" value="1"/>
</dbReference>
<keyword evidence="11" id="KW-1185">Reference proteome</keyword>
<dbReference type="STRING" id="1121391.SAMN02745206_00146"/>
<feature type="transmembrane region" description="Helical" evidence="9">
    <location>
        <begin position="12"/>
        <end position="33"/>
    </location>
</feature>
<protein>
    <submittedName>
        <fullName evidence="10">Amino acid/amide ABC transporter membrane protein 1, HAAT family</fullName>
    </submittedName>
</protein>
<evidence type="ECO:0000256" key="4">
    <source>
        <dbReference type="ARBA" id="ARBA00022692"/>
    </source>
</evidence>
<keyword evidence="3" id="KW-1003">Cell membrane</keyword>
<dbReference type="InterPro" id="IPR052157">
    <property type="entry name" value="BCAA_transport_permease"/>
</dbReference>
<dbReference type="RefSeq" id="WP_245795089.1">
    <property type="nucleotide sequence ID" value="NZ_FQVB01000003.1"/>
</dbReference>
<evidence type="ECO:0000256" key="7">
    <source>
        <dbReference type="ARBA" id="ARBA00023136"/>
    </source>
</evidence>
<gene>
    <name evidence="10" type="ORF">SAMN02745206_00146</name>
</gene>
<evidence type="ECO:0000313" key="11">
    <source>
        <dbReference type="Proteomes" id="UP000184076"/>
    </source>
</evidence>
<reference evidence="11" key="1">
    <citation type="submission" date="2016-11" db="EMBL/GenBank/DDBJ databases">
        <authorList>
            <person name="Varghese N."/>
            <person name="Submissions S."/>
        </authorList>
    </citation>
    <scope>NUCLEOTIDE SEQUENCE [LARGE SCALE GENOMIC DNA]</scope>
    <source>
        <strain evidence="11">DSM 9756</strain>
    </source>
</reference>
<comment type="subcellular location">
    <subcellularLocation>
        <location evidence="1">Cell membrane</location>
        <topology evidence="1">Multi-pass membrane protein</topology>
    </subcellularLocation>
</comment>
<evidence type="ECO:0000256" key="5">
    <source>
        <dbReference type="ARBA" id="ARBA00022970"/>
    </source>
</evidence>
<dbReference type="Pfam" id="PF02653">
    <property type="entry name" value="BPD_transp_2"/>
    <property type="match status" value="1"/>
</dbReference>
<accession>A0A1M4SNI1</accession>
<evidence type="ECO:0000256" key="1">
    <source>
        <dbReference type="ARBA" id="ARBA00004651"/>
    </source>
</evidence>
<evidence type="ECO:0000256" key="8">
    <source>
        <dbReference type="ARBA" id="ARBA00037998"/>
    </source>
</evidence>
<comment type="similarity">
    <text evidence="8">Belongs to the binding-protein-dependent transport system permease family. LivHM subfamily.</text>
</comment>
<dbReference type="InterPro" id="IPR001851">
    <property type="entry name" value="ABC_transp_permease"/>
</dbReference>
<proteinExistence type="inferred from homology"/>
<keyword evidence="4 9" id="KW-0812">Transmembrane</keyword>
<keyword evidence="2" id="KW-0813">Transport</keyword>
<feature type="transmembrane region" description="Helical" evidence="9">
    <location>
        <begin position="135"/>
        <end position="164"/>
    </location>
</feature>
<dbReference type="EMBL" id="FQVB01000003">
    <property type="protein sequence ID" value="SHE33834.1"/>
    <property type="molecule type" value="Genomic_DNA"/>
</dbReference>
<evidence type="ECO:0000256" key="3">
    <source>
        <dbReference type="ARBA" id="ARBA00022475"/>
    </source>
</evidence>